<dbReference type="InterPro" id="IPR009100">
    <property type="entry name" value="AcylCoA_DH/oxidase_NM_dom_sf"/>
</dbReference>
<feature type="domain" description="Acyl-CoA dehydrogenase/oxidase C-terminal" evidence="7">
    <location>
        <begin position="236"/>
        <end position="371"/>
    </location>
</feature>
<evidence type="ECO:0000256" key="2">
    <source>
        <dbReference type="ARBA" id="ARBA00009347"/>
    </source>
</evidence>
<keyword evidence="3 6" id="KW-0285">Flavoprotein</keyword>
<dbReference type="InterPro" id="IPR006091">
    <property type="entry name" value="Acyl-CoA_Oxase/DH_mid-dom"/>
</dbReference>
<dbReference type="SUPFAM" id="SSF47203">
    <property type="entry name" value="Acyl-CoA dehydrogenase C-terminal domain-like"/>
    <property type="match status" value="1"/>
</dbReference>
<dbReference type="Gene3D" id="2.40.110.10">
    <property type="entry name" value="Butyryl-CoA Dehydrogenase, subunit A, domain 2"/>
    <property type="match status" value="1"/>
</dbReference>
<evidence type="ECO:0000256" key="6">
    <source>
        <dbReference type="RuleBase" id="RU362125"/>
    </source>
</evidence>
<feature type="domain" description="Acyl-CoA dehydrogenase/oxidase N-terminal" evidence="9">
    <location>
        <begin position="12"/>
        <end position="124"/>
    </location>
</feature>
<evidence type="ECO:0000256" key="4">
    <source>
        <dbReference type="ARBA" id="ARBA00022827"/>
    </source>
</evidence>
<evidence type="ECO:0000259" key="7">
    <source>
        <dbReference type="Pfam" id="PF00441"/>
    </source>
</evidence>
<dbReference type="Pfam" id="PF02770">
    <property type="entry name" value="Acyl-CoA_dh_M"/>
    <property type="match status" value="1"/>
</dbReference>
<evidence type="ECO:0000256" key="3">
    <source>
        <dbReference type="ARBA" id="ARBA00022630"/>
    </source>
</evidence>
<dbReference type="Pfam" id="PF00441">
    <property type="entry name" value="Acyl-CoA_dh_1"/>
    <property type="match status" value="1"/>
</dbReference>
<dbReference type="GO" id="GO:0005737">
    <property type="term" value="C:cytoplasm"/>
    <property type="evidence" value="ECO:0007669"/>
    <property type="project" value="TreeGrafter"/>
</dbReference>
<dbReference type="Gene3D" id="1.20.140.10">
    <property type="entry name" value="Butyryl-CoA Dehydrogenase, subunit A, domain 3"/>
    <property type="match status" value="1"/>
</dbReference>
<evidence type="ECO:0000313" key="10">
    <source>
        <dbReference type="EMBL" id="XCM82058.1"/>
    </source>
</evidence>
<dbReference type="PANTHER" id="PTHR48083:SF6">
    <property type="entry name" value="ACYL-COA DEHYDROGENASE 6"/>
    <property type="match status" value="1"/>
</dbReference>
<dbReference type="GO" id="GO:0033539">
    <property type="term" value="P:fatty acid beta-oxidation using acyl-CoA dehydrogenase"/>
    <property type="evidence" value="ECO:0007669"/>
    <property type="project" value="TreeGrafter"/>
</dbReference>
<dbReference type="InterPro" id="IPR036250">
    <property type="entry name" value="AcylCo_DH-like_C"/>
</dbReference>
<proteinExistence type="inferred from homology"/>
<evidence type="ECO:0000256" key="1">
    <source>
        <dbReference type="ARBA" id="ARBA00001974"/>
    </source>
</evidence>
<dbReference type="InterPro" id="IPR009075">
    <property type="entry name" value="AcylCo_DH/oxidase_C"/>
</dbReference>
<evidence type="ECO:0000256" key="5">
    <source>
        <dbReference type="ARBA" id="ARBA00023002"/>
    </source>
</evidence>
<dbReference type="AlphaFoldDB" id="A0AAU8K1U6"/>
<gene>
    <name evidence="10" type="ORF">ABWK59_25730</name>
</gene>
<dbReference type="InterPro" id="IPR050741">
    <property type="entry name" value="Acyl-CoA_dehydrogenase"/>
</dbReference>
<keyword evidence="5 6" id="KW-0560">Oxidoreductase</keyword>
<evidence type="ECO:0000259" key="8">
    <source>
        <dbReference type="Pfam" id="PF02770"/>
    </source>
</evidence>
<dbReference type="RefSeq" id="WP_354642984.1">
    <property type="nucleotide sequence ID" value="NZ_CP159872.1"/>
</dbReference>
<dbReference type="SUPFAM" id="SSF56645">
    <property type="entry name" value="Acyl-CoA dehydrogenase NM domain-like"/>
    <property type="match status" value="1"/>
</dbReference>
<dbReference type="Gene3D" id="1.10.540.10">
    <property type="entry name" value="Acyl-CoA dehydrogenase/oxidase, N-terminal domain"/>
    <property type="match status" value="1"/>
</dbReference>
<dbReference type="PANTHER" id="PTHR48083">
    <property type="entry name" value="MEDIUM-CHAIN SPECIFIC ACYL-COA DEHYDROGENASE, MITOCHONDRIAL-RELATED"/>
    <property type="match status" value="1"/>
</dbReference>
<accession>A0AAU8K1U6</accession>
<protein>
    <submittedName>
        <fullName evidence="10">Acyl-CoA dehydrogenase family protein</fullName>
    </submittedName>
</protein>
<dbReference type="GO" id="GO:0050660">
    <property type="term" value="F:flavin adenine dinucleotide binding"/>
    <property type="evidence" value="ECO:0007669"/>
    <property type="project" value="InterPro"/>
</dbReference>
<organism evidence="10">
    <name type="scientific">Kitasatospora camelliae</name>
    <dbReference type="NCBI Taxonomy" id="3156397"/>
    <lineage>
        <taxon>Bacteria</taxon>
        <taxon>Bacillati</taxon>
        <taxon>Actinomycetota</taxon>
        <taxon>Actinomycetes</taxon>
        <taxon>Kitasatosporales</taxon>
        <taxon>Streptomycetaceae</taxon>
        <taxon>Kitasatospora</taxon>
    </lineage>
</organism>
<comment type="similarity">
    <text evidence="2 6">Belongs to the acyl-CoA dehydrogenase family.</text>
</comment>
<dbReference type="InterPro" id="IPR037069">
    <property type="entry name" value="AcylCoA_DH/ox_N_sf"/>
</dbReference>
<comment type="cofactor">
    <cofactor evidence="1 6">
        <name>FAD</name>
        <dbReference type="ChEBI" id="CHEBI:57692"/>
    </cofactor>
</comment>
<dbReference type="EMBL" id="CP159872">
    <property type="protein sequence ID" value="XCM82058.1"/>
    <property type="molecule type" value="Genomic_DNA"/>
</dbReference>
<keyword evidence="4 6" id="KW-0274">FAD</keyword>
<sequence>MLTNSVLSAEMTDGHHDLRARAAEYFTPEWLDKWRTAPDGRLRRETWRELAASGFMGVSLPRELGGQGLGLLGALVLGEALAGVRDGGIALAMHVQNEIAADWLVSARDPALRDRYLPGLLAGDLVACQCDTDPSAEEPATATTEGEEIVLTGRKKFVINGATADLCFVSAVLDGAPAILAVEKSTPGVRVTEVYDKFGTRSVDSAQVEFDRVRLPADRVVSRSGVSQLMRWNRVMSRMRLLIAADAFLTHRALLEHITGYVRGRNLGGRPLGAWPVNSHALARARAHQELMEAGIADAYRRVTAGGSTVPEIAELKWFCVEKANELAVLCTDLEGGAGYMWDSVSLRAHAQLRGFRMSGGSQTTMLTIANHSMACRAELELTPADAGRGRGRG</sequence>
<dbReference type="KEGG" id="kcm:ABWK59_25730"/>
<name>A0AAU8K1U6_9ACTN</name>
<dbReference type="InterPro" id="IPR046373">
    <property type="entry name" value="Acyl-CoA_Oxase/DH_mid-dom_sf"/>
</dbReference>
<dbReference type="GO" id="GO:0003995">
    <property type="term" value="F:acyl-CoA dehydrogenase activity"/>
    <property type="evidence" value="ECO:0007669"/>
    <property type="project" value="TreeGrafter"/>
</dbReference>
<dbReference type="InterPro" id="IPR013786">
    <property type="entry name" value="AcylCoA_DH/ox_N"/>
</dbReference>
<feature type="domain" description="Acyl-CoA oxidase/dehydrogenase middle" evidence="8">
    <location>
        <begin position="135"/>
        <end position="213"/>
    </location>
</feature>
<reference evidence="10" key="1">
    <citation type="submission" date="2024-06" db="EMBL/GenBank/DDBJ databases">
        <title>The genome sequences of Kitasatospora sp. strain HUAS MG31.</title>
        <authorList>
            <person name="Mo P."/>
        </authorList>
    </citation>
    <scope>NUCLEOTIDE SEQUENCE</scope>
    <source>
        <strain evidence="10">HUAS MG31</strain>
    </source>
</reference>
<dbReference type="Pfam" id="PF02771">
    <property type="entry name" value="Acyl-CoA_dh_N"/>
    <property type="match status" value="1"/>
</dbReference>
<evidence type="ECO:0000259" key="9">
    <source>
        <dbReference type="Pfam" id="PF02771"/>
    </source>
</evidence>